<evidence type="ECO:0000256" key="2">
    <source>
        <dbReference type="ARBA" id="ARBA00023125"/>
    </source>
</evidence>
<gene>
    <name evidence="7" type="ORF">ACJEBI_27100</name>
</gene>
<dbReference type="Gene3D" id="1.10.10.60">
    <property type="entry name" value="Homeodomain-like"/>
    <property type="match status" value="2"/>
</dbReference>
<organism evidence="7 8">
    <name type="scientific">Bacillus salipaludis</name>
    <dbReference type="NCBI Taxonomy" id="2547811"/>
    <lineage>
        <taxon>Bacteria</taxon>
        <taxon>Bacillati</taxon>
        <taxon>Bacillota</taxon>
        <taxon>Bacilli</taxon>
        <taxon>Bacillales</taxon>
        <taxon>Bacillaceae</taxon>
        <taxon>Bacillus</taxon>
    </lineage>
</organism>
<dbReference type="RefSeq" id="WP_406583519.1">
    <property type="nucleotide sequence ID" value="NZ_JBJHQH010000033.1"/>
</dbReference>
<dbReference type="SMART" id="SM00342">
    <property type="entry name" value="HTH_ARAC"/>
    <property type="match status" value="1"/>
</dbReference>
<dbReference type="PROSITE" id="PS50110">
    <property type="entry name" value="RESPONSE_REGULATORY"/>
    <property type="match status" value="1"/>
</dbReference>
<evidence type="ECO:0000256" key="3">
    <source>
        <dbReference type="ARBA" id="ARBA00023163"/>
    </source>
</evidence>
<dbReference type="InterPro" id="IPR018060">
    <property type="entry name" value="HTH_AraC"/>
</dbReference>
<feature type="domain" description="Response regulatory" evidence="6">
    <location>
        <begin position="3"/>
        <end position="120"/>
    </location>
</feature>
<evidence type="ECO:0000259" key="5">
    <source>
        <dbReference type="PROSITE" id="PS01124"/>
    </source>
</evidence>
<dbReference type="Gene3D" id="3.40.50.2300">
    <property type="match status" value="1"/>
</dbReference>
<dbReference type="SUPFAM" id="SSF46689">
    <property type="entry name" value="Homeodomain-like"/>
    <property type="match status" value="2"/>
</dbReference>
<keyword evidence="8" id="KW-1185">Reference proteome</keyword>
<keyword evidence="4" id="KW-0597">Phosphoprotein</keyword>
<dbReference type="Proteomes" id="UP001623041">
    <property type="component" value="Unassembled WGS sequence"/>
</dbReference>
<keyword evidence="3" id="KW-0804">Transcription</keyword>
<feature type="domain" description="HTH araC/xylS-type" evidence="5">
    <location>
        <begin position="306"/>
        <end position="404"/>
    </location>
</feature>
<sequence length="416" mass="48363">MYKVMLVDDDYPVLEFLSEMIDWHGLGLRLQSTHVNGMSALKEAEENMPDILITDIGMPKLNGIELTKKLKEKHPALLVTILSCHNEFGFAQQALKLNVQEYILKDMLDVNEIIQLLRKFVCTLNNEKKNKMNQLQMAQTIEQNKGLMLERFINKTVHYPIHSKKVWQDEAYLLGLQPNQRYMVILCLINQYQSVLHYFQSANLVNYFVQHVIAEVIENEAVNAVHGQFEKEKSFLFVSLSSKGDEKSLIIKSLIHKIQLVFQETFGLSFSFIMGNPAEKPVDIKLQMMDLIEFNVSKVCSNTEIENARKYILDNLHRKITLDEVANYLHLNSSYFSRLFKKEIGENFVKYVVKLKMNRAKDLLDQTNYTILEISDMLGYENQSYFNKTFKSFEGLAPIEYRNGKIGRDKTYGVKR</sequence>
<protein>
    <submittedName>
        <fullName evidence="7">Helix-turn-helix domain-containing protein</fullName>
    </submittedName>
</protein>
<dbReference type="SMART" id="SM00448">
    <property type="entry name" value="REC"/>
    <property type="match status" value="1"/>
</dbReference>
<dbReference type="InterPro" id="IPR018062">
    <property type="entry name" value="HTH_AraC-typ_CS"/>
</dbReference>
<proteinExistence type="predicted"/>
<keyword evidence="2" id="KW-0238">DNA-binding</keyword>
<dbReference type="CDD" id="cd17536">
    <property type="entry name" value="REC_YesN-like"/>
    <property type="match status" value="1"/>
</dbReference>
<dbReference type="InterPro" id="IPR011006">
    <property type="entry name" value="CheY-like_superfamily"/>
</dbReference>
<accession>A0ABW8RRF1</accession>
<evidence type="ECO:0000256" key="1">
    <source>
        <dbReference type="ARBA" id="ARBA00023015"/>
    </source>
</evidence>
<evidence type="ECO:0000256" key="4">
    <source>
        <dbReference type="PROSITE-ProRule" id="PRU00169"/>
    </source>
</evidence>
<dbReference type="EMBL" id="JBJHQH010000033">
    <property type="protein sequence ID" value="MFK9095112.1"/>
    <property type="molecule type" value="Genomic_DNA"/>
</dbReference>
<evidence type="ECO:0000313" key="8">
    <source>
        <dbReference type="Proteomes" id="UP001623041"/>
    </source>
</evidence>
<evidence type="ECO:0000259" key="6">
    <source>
        <dbReference type="PROSITE" id="PS50110"/>
    </source>
</evidence>
<dbReference type="PANTHER" id="PTHR43280:SF28">
    <property type="entry name" value="HTH-TYPE TRANSCRIPTIONAL ACTIVATOR RHAS"/>
    <property type="match status" value="1"/>
</dbReference>
<dbReference type="Pfam" id="PF00072">
    <property type="entry name" value="Response_reg"/>
    <property type="match status" value="1"/>
</dbReference>
<dbReference type="SUPFAM" id="SSF52172">
    <property type="entry name" value="CheY-like"/>
    <property type="match status" value="1"/>
</dbReference>
<reference evidence="7 8" key="1">
    <citation type="submission" date="2024-11" db="EMBL/GenBank/DDBJ databases">
        <authorList>
            <person name="Lucas J.A."/>
        </authorList>
    </citation>
    <scope>NUCLEOTIDE SEQUENCE [LARGE SCALE GENOMIC DNA]</scope>
    <source>
        <strain evidence="7 8">Z 5.4</strain>
    </source>
</reference>
<comment type="caution">
    <text evidence="7">The sequence shown here is derived from an EMBL/GenBank/DDBJ whole genome shotgun (WGS) entry which is preliminary data.</text>
</comment>
<dbReference type="InterPro" id="IPR020449">
    <property type="entry name" value="Tscrpt_reg_AraC-type_HTH"/>
</dbReference>
<feature type="modified residue" description="4-aspartylphosphate" evidence="4">
    <location>
        <position position="55"/>
    </location>
</feature>
<dbReference type="InterPro" id="IPR009057">
    <property type="entry name" value="Homeodomain-like_sf"/>
</dbReference>
<dbReference type="PROSITE" id="PS00041">
    <property type="entry name" value="HTH_ARAC_FAMILY_1"/>
    <property type="match status" value="1"/>
</dbReference>
<keyword evidence="1" id="KW-0805">Transcription regulation</keyword>
<name>A0ABW8RRF1_9BACI</name>
<dbReference type="PRINTS" id="PR00032">
    <property type="entry name" value="HTHARAC"/>
</dbReference>
<dbReference type="PANTHER" id="PTHR43280">
    <property type="entry name" value="ARAC-FAMILY TRANSCRIPTIONAL REGULATOR"/>
    <property type="match status" value="1"/>
</dbReference>
<dbReference type="Pfam" id="PF12833">
    <property type="entry name" value="HTH_18"/>
    <property type="match status" value="1"/>
</dbReference>
<dbReference type="InterPro" id="IPR001789">
    <property type="entry name" value="Sig_transdc_resp-reg_receiver"/>
</dbReference>
<evidence type="ECO:0000313" key="7">
    <source>
        <dbReference type="EMBL" id="MFK9095112.1"/>
    </source>
</evidence>
<dbReference type="PROSITE" id="PS01124">
    <property type="entry name" value="HTH_ARAC_FAMILY_2"/>
    <property type="match status" value="1"/>
</dbReference>